<gene>
    <name evidence="4" type="ORF">HGMM_F42G09C30</name>
</gene>
<evidence type="ECO:0000256" key="2">
    <source>
        <dbReference type="ARBA" id="ARBA00022980"/>
    </source>
</evidence>
<accession>H5SKW8</accession>
<dbReference type="GO" id="GO:0003735">
    <property type="term" value="F:structural constituent of ribosome"/>
    <property type="evidence" value="ECO:0007669"/>
    <property type="project" value="InterPro"/>
</dbReference>
<dbReference type="HAMAP" id="MF_00373">
    <property type="entry name" value="Ribosomal_bL28"/>
    <property type="match status" value="1"/>
</dbReference>
<dbReference type="InterPro" id="IPR050096">
    <property type="entry name" value="Bacterial_rp_bL28"/>
</dbReference>
<keyword evidence="2 4" id="KW-0689">Ribosomal protein</keyword>
<dbReference type="InterPro" id="IPR037147">
    <property type="entry name" value="Ribosomal_bL28_sf"/>
</dbReference>
<sequence length="64" mass="7289">MARVCEICGKKSMVGNQISHAHNVSKRRWRPNLHVVRARFASGTRRIKVCTRCLRSGRVQKAVS</sequence>
<dbReference type="GO" id="GO:1990904">
    <property type="term" value="C:ribonucleoprotein complex"/>
    <property type="evidence" value="ECO:0007669"/>
    <property type="project" value="UniProtKB-KW"/>
</dbReference>
<dbReference type="AlphaFoldDB" id="H5SKW8"/>
<dbReference type="PANTHER" id="PTHR39080:SF1">
    <property type="entry name" value="LARGE RIBOSOMAL SUBUNIT PROTEIN BL28A"/>
    <property type="match status" value="1"/>
</dbReference>
<protein>
    <submittedName>
        <fullName evidence="4">50S ribosomal protein L28</fullName>
    </submittedName>
</protein>
<dbReference type="Gene3D" id="2.20.150.30">
    <property type="match status" value="1"/>
</dbReference>
<reference evidence="4" key="2">
    <citation type="journal article" date="2012" name="PLoS ONE">
        <title>A Deeply Branching Thermophilic Bacterium with an Ancient Acetyl-CoA Pathway Dominates a Subsurface Ecosystem.</title>
        <authorList>
            <person name="Takami H."/>
            <person name="Noguchi H."/>
            <person name="Takaki Y."/>
            <person name="Uchiyama I."/>
            <person name="Toyoda A."/>
            <person name="Nishi S."/>
            <person name="Chee G.-J."/>
            <person name="Arai W."/>
            <person name="Nunoura T."/>
            <person name="Itoh T."/>
            <person name="Hattori M."/>
            <person name="Takai K."/>
        </authorList>
    </citation>
    <scope>NUCLEOTIDE SEQUENCE</scope>
</reference>
<dbReference type="InterPro" id="IPR026569">
    <property type="entry name" value="Ribosomal_bL28"/>
</dbReference>
<dbReference type="Gene3D" id="2.30.170.40">
    <property type="entry name" value="Ribosomal protein L28/L24"/>
    <property type="match status" value="1"/>
</dbReference>
<name>H5SKW8_9ZZZZ</name>
<proteinExistence type="inferred from homology"/>
<evidence type="ECO:0000313" key="4">
    <source>
        <dbReference type="EMBL" id="BAL56804.1"/>
    </source>
</evidence>
<organism evidence="4">
    <name type="scientific">uncultured prokaryote</name>
    <dbReference type="NCBI Taxonomy" id="198431"/>
    <lineage>
        <taxon>unclassified sequences</taxon>
        <taxon>environmental samples</taxon>
    </lineage>
</organism>
<dbReference type="InterPro" id="IPR034704">
    <property type="entry name" value="Ribosomal_bL28/bL31-like_sf"/>
</dbReference>
<dbReference type="NCBIfam" id="TIGR00009">
    <property type="entry name" value="L28"/>
    <property type="match status" value="1"/>
</dbReference>
<dbReference type="Pfam" id="PF00830">
    <property type="entry name" value="Ribosomal_L28"/>
    <property type="match status" value="1"/>
</dbReference>
<dbReference type="SUPFAM" id="SSF143800">
    <property type="entry name" value="L28p-like"/>
    <property type="match status" value="1"/>
</dbReference>
<dbReference type="EMBL" id="AP011758">
    <property type="protein sequence ID" value="BAL56804.1"/>
    <property type="molecule type" value="Genomic_DNA"/>
</dbReference>
<evidence type="ECO:0000256" key="1">
    <source>
        <dbReference type="ARBA" id="ARBA00008760"/>
    </source>
</evidence>
<reference evidence="4" key="1">
    <citation type="journal article" date="2005" name="Environ. Microbiol.">
        <title>Genetic and functional properties of uncultivated thermophilic crenarchaeotes from a subsurface gold mine as revealed by analysis of genome fragments.</title>
        <authorList>
            <person name="Nunoura T."/>
            <person name="Hirayama H."/>
            <person name="Takami H."/>
            <person name="Oida H."/>
            <person name="Nishi S."/>
            <person name="Shimamura S."/>
            <person name="Suzuki Y."/>
            <person name="Inagaki F."/>
            <person name="Takai K."/>
            <person name="Nealson K.H."/>
            <person name="Horikoshi K."/>
        </authorList>
    </citation>
    <scope>NUCLEOTIDE SEQUENCE</scope>
</reference>
<evidence type="ECO:0000256" key="3">
    <source>
        <dbReference type="ARBA" id="ARBA00023274"/>
    </source>
</evidence>
<dbReference type="InterPro" id="IPR001383">
    <property type="entry name" value="Ribosomal_bL28_bact-type"/>
</dbReference>
<dbReference type="PANTHER" id="PTHR39080">
    <property type="entry name" value="50S RIBOSOMAL PROTEIN L28"/>
    <property type="match status" value="1"/>
</dbReference>
<keyword evidence="3" id="KW-0687">Ribonucleoprotein</keyword>
<comment type="similarity">
    <text evidence="1">Belongs to the bacterial ribosomal protein bL28 family.</text>
</comment>